<reference evidence="3 4" key="1">
    <citation type="submission" date="2020-10" db="EMBL/GenBank/DDBJ databases">
        <title>The Coptis chinensis genome and diversification of protoberbering-type alkaloids.</title>
        <authorList>
            <person name="Wang B."/>
            <person name="Shu S."/>
            <person name="Song C."/>
            <person name="Liu Y."/>
        </authorList>
    </citation>
    <scope>NUCLEOTIDE SEQUENCE [LARGE SCALE GENOMIC DNA]</scope>
    <source>
        <strain evidence="3">HL-2020</strain>
        <tissue evidence="3">Leaf</tissue>
    </source>
</reference>
<dbReference type="InterPro" id="IPR011009">
    <property type="entry name" value="Kinase-like_dom_sf"/>
</dbReference>
<accession>A0A835M6K0</accession>
<gene>
    <name evidence="3" type="ORF">IFM89_016609</name>
</gene>
<dbReference type="Proteomes" id="UP000631114">
    <property type="component" value="Unassembled WGS sequence"/>
</dbReference>
<organism evidence="3 4">
    <name type="scientific">Coptis chinensis</name>
    <dbReference type="NCBI Taxonomy" id="261450"/>
    <lineage>
        <taxon>Eukaryota</taxon>
        <taxon>Viridiplantae</taxon>
        <taxon>Streptophyta</taxon>
        <taxon>Embryophyta</taxon>
        <taxon>Tracheophyta</taxon>
        <taxon>Spermatophyta</taxon>
        <taxon>Magnoliopsida</taxon>
        <taxon>Ranunculales</taxon>
        <taxon>Ranunculaceae</taxon>
        <taxon>Coptidoideae</taxon>
        <taxon>Coptis</taxon>
    </lineage>
</organism>
<evidence type="ECO:0000259" key="2">
    <source>
        <dbReference type="PROSITE" id="PS51065"/>
    </source>
</evidence>
<comment type="caution">
    <text evidence="3">The sequence shown here is derived from an EMBL/GenBank/DDBJ whole genome shotgun (WGS) entry which is preliminary data.</text>
</comment>
<dbReference type="AlphaFoldDB" id="A0A835M6K0"/>
<protein>
    <recommendedName>
        <fullName evidence="2">NHR domain-containing protein</fullName>
    </recommendedName>
</protein>
<dbReference type="EMBL" id="JADFTS010000002">
    <property type="protein sequence ID" value="KAF9621115.1"/>
    <property type="molecule type" value="Genomic_DNA"/>
</dbReference>
<name>A0A835M6K0_9MAGN</name>
<dbReference type="Gene3D" id="1.10.510.10">
    <property type="entry name" value="Transferase(Phosphotransferase) domain 1"/>
    <property type="match status" value="1"/>
</dbReference>
<dbReference type="InterPro" id="IPR006573">
    <property type="entry name" value="NHR_dom"/>
</dbReference>
<keyword evidence="4" id="KW-1185">Reference proteome</keyword>
<feature type="compositionally biased region" description="Basic and acidic residues" evidence="1">
    <location>
        <begin position="1"/>
        <end position="10"/>
    </location>
</feature>
<dbReference type="SUPFAM" id="SSF56112">
    <property type="entry name" value="Protein kinase-like (PK-like)"/>
    <property type="match status" value="1"/>
</dbReference>
<proteinExistence type="predicted"/>
<evidence type="ECO:0000313" key="4">
    <source>
        <dbReference type="Proteomes" id="UP000631114"/>
    </source>
</evidence>
<feature type="region of interest" description="Disordered" evidence="1">
    <location>
        <begin position="1"/>
        <end position="24"/>
    </location>
</feature>
<evidence type="ECO:0000256" key="1">
    <source>
        <dbReference type="SAM" id="MobiDB-lite"/>
    </source>
</evidence>
<dbReference type="PROSITE" id="PS51065">
    <property type="entry name" value="NHR"/>
    <property type="match status" value="1"/>
</dbReference>
<dbReference type="PANTHER" id="PTHR35118:SF3">
    <property type="entry name" value="PROTEIN KINASE SUPERFAMILY PROTEIN"/>
    <property type="match status" value="1"/>
</dbReference>
<dbReference type="OrthoDB" id="1890226at2759"/>
<feature type="domain" description="NHR" evidence="2">
    <location>
        <begin position="672"/>
        <end position="714"/>
    </location>
</feature>
<evidence type="ECO:0000313" key="3">
    <source>
        <dbReference type="EMBL" id="KAF9621115.1"/>
    </source>
</evidence>
<sequence length="714" mass="79525">MEEGSPDRASAESGTKRSSVSSGTRSRSHRRDFLRKFVDADIFTERLGDWFSANTKHIFEPPFDLTQIQNFDYALEGVSFHQLIRMPNAVYASTSDAVEATAYLAMEDFLHASAKSLWEAFWGEDGPYPFSVACLHRASLKFYPAEKAIAGGKLGNLCATAVMLDNTGQSHGKWGHILQLALLRPHVRSLAMDSETQPSLSVLGEAIFFALRMLLSRTLSRSNVLHNSNSVFMVLADSQYGGVVKVQGDVTNLDCDMNNIYGCAAEWIKEHSQISVSSVDRIWNKLGNANWGDIGALQVLMATFQCIAQFAGMPKHSVDDLAAHHGPRLQIRRTERKLEDGRGVGNGLFPFKQHSVSPEIVEVLDESKEAMKLEAGSVLWLEDSEWQRGFQINQVLSDGELHFYSAMPVEEPGRSLFLYVGSHPSQLEPALEDMNLWYQVQRQTKILTLMKQRGLSSKNLPQLVASGRIIHPGKCRKPSSGGNCDHPWCGTPILVTNPVGELVADLLTDGKFGSEEALRCCHDCLSALSTAASAGIRHGDIRPENVIRVSSGVRHPYYVLIGWGHAILEERDRPVMNLHFSSTYALQEGRLCSASDAESLVYLLFFTTSGAVPDLDSVEGALQWREASWSRRLIQQTLGDISPVLKAFADYVDSLCGTPYPMDYEIWLKRMRRRFHEEDHGKEVEVSDLSTVQITRTQWFDTAEVLTKLKLLDG</sequence>
<dbReference type="PANTHER" id="PTHR35118">
    <property type="entry name" value="KINASE FAMILY PROTEIN"/>
    <property type="match status" value="1"/>
</dbReference>